<organism evidence="1 2">
    <name type="scientific">Phytohabitans rumicis</name>
    <dbReference type="NCBI Taxonomy" id="1076125"/>
    <lineage>
        <taxon>Bacteria</taxon>
        <taxon>Bacillati</taxon>
        <taxon>Actinomycetota</taxon>
        <taxon>Actinomycetes</taxon>
        <taxon>Micromonosporales</taxon>
        <taxon>Micromonosporaceae</taxon>
    </lineage>
</organism>
<name>A0A6V8KQ28_9ACTN</name>
<protein>
    <submittedName>
        <fullName evidence="1">Uncharacterized protein</fullName>
    </submittedName>
</protein>
<reference evidence="1 2" key="1">
    <citation type="submission" date="2020-03" db="EMBL/GenBank/DDBJ databases">
        <title>Whole genome shotgun sequence of Phytohabitans rumicis NBRC 108638.</title>
        <authorList>
            <person name="Komaki H."/>
            <person name="Tamura T."/>
        </authorList>
    </citation>
    <scope>NUCLEOTIDE SEQUENCE [LARGE SCALE GENOMIC DNA]</scope>
    <source>
        <strain evidence="1 2">NBRC 108638</strain>
    </source>
</reference>
<evidence type="ECO:0000313" key="2">
    <source>
        <dbReference type="Proteomes" id="UP000482960"/>
    </source>
</evidence>
<proteinExistence type="predicted"/>
<dbReference type="AlphaFoldDB" id="A0A6V8KQ28"/>
<evidence type="ECO:0000313" key="1">
    <source>
        <dbReference type="EMBL" id="GFJ87272.1"/>
    </source>
</evidence>
<comment type="caution">
    <text evidence="1">The sequence shown here is derived from an EMBL/GenBank/DDBJ whole genome shotgun (WGS) entry which is preliminary data.</text>
</comment>
<sequence>MTRPPGATDRCVGLGPREVLAECFGVAFPEEFFVIVEADPGDALPGYATNLPWELAVPLERGGPVVQPWRMLRRAERRIFAWDADLVPLLELYGDYRANHGAKKRQPRVPHGDLIHCYRLGELAAGRSTVVGVSRHAADEGGELSVRPCGPSLLTVLHEYVDARHRLDEWEIMQPWNWGAGSIDDEEVEQSRERVAEIEALQRELANRTGATEK</sequence>
<accession>A0A6V8KQ28</accession>
<keyword evidence="2" id="KW-1185">Reference proteome</keyword>
<reference evidence="1 2" key="2">
    <citation type="submission" date="2020-03" db="EMBL/GenBank/DDBJ databases">
        <authorList>
            <person name="Ichikawa N."/>
            <person name="Kimura A."/>
            <person name="Kitahashi Y."/>
            <person name="Uohara A."/>
        </authorList>
    </citation>
    <scope>NUCLEOTIDE SEQUENCE [LARGE SCALE GENOMIC DNA]</scope>
    <source>
        <strain evidence="1 2">NBRC 108638</strain>
    </source>
</reference>
<gene>
    <name evidence="1" type="ORF">Prum_009140</name>
</gene>
<dbReference type="EMBL" id="BLPG01000001">
    <property type="protein sequence ID" value="GFJ87272.1"/>
    <property type="molecule type" value="Genomic_DNA"/>
</dbReference>
<dbReference type="Proteomes" id="UP000482960">
    <property type="component" value="Unassembled WGS sequence"/>
</dbReference>